<name>A0A6M3LQ01_9ZZZZ</name>
<organism evidence="1">
    <name type="scientific">viral metagenome</name>
    <dbReference type="NCBI Taxonomy" id="1070528"/>
    <lineage>
        <taxon>unclassified sequences</taxon>
        <taxon>metagenomes</taxon>
        <taxon>organismal metagenomes</taxon>
    </lineage>
</organism>
<dbReference type="AlphaFoldDB" id="A0A6M3LQ01"/>
<proteinExistence type="predicted"/>
<protein>
    <submittedName>
        <fullName evidence="1">Uncharacterized protein</fullName>
    </submittedName>
</protein>
<dbReference type="EMBL" id="MT143493">
    <property type="protein sequence ID" value="QJA97427.1"/>
    <property type="molecule type" value="Genomic_DNA"/>
</dbReference>
<sequence length="92" mass="11017">MKWYEKHKKLNAALFTWENSGKKLGDAPPYHNVRNDNFDIEGIEGIYGMEKIYKLLGYTENPPFHAKGYPSVAIMFERQDTYEKIWWHYEVE</sequence>
<reference evidence="1" key="1">
    <citation type="submission" date="2020-03" db="EMBL/GenBank/DDBJ databases">
        <title>The deep terrestrial virosphere.</title>
        <authorList>
            <person name="Holmfeldt K."/>
            <person name="Nilsson E."/>
            <person name="Simone D."/>
            <person name="Lopez-Fernandez M."/>
            <person name="Wu X."/>
            <person name="de Brujin I."/>
            <person name="Lundin D."/>
            <person name="Andersson A."/>
            <person name="Bertilsson S."/>
            <person name="Dopson M."/>
        </authorList>
    </citation>
    <scope>NUCLEOTIDE SEQUENCE</scope>
    <source>
        <strain evidence="1">MM415B06264</strain>
    </source>
</reference>
<evidence type="ECO:0000313" key="1">
    <source>
        <dbReference type="EMBL" id="QJA97427.1"/>
    </source>
</evidence>
<gene>
    <name evidence="1" type="ORF">MM415B06264_0003</name>
</gene>
<accession>A0A6M3LQ01</accession>